<evidence type="ECO:0000313" key="2">
    <source>
        <dbReference type="Proteomes" id="UP000261032"/>
    </source>
</evidence>
<dbReference type="Proteomes" id="UP000261032">
    <property type="component" value="Unassembled WGS sequence"/>
</dbReference>
<proteinExistence type="predicted"/>
<protein>
    <submittedName>
        <fullName evidence="1">Uncharacterized protein</fullName>
    </submittedName>
</protein>
<sequence>MFGYVVINKPELKFKEFDVYQSYYCGLCKTLKEKYGSRAQISLNFDLNFISILLSGLYESETKIGESRCVMHPLSKHTTRYNECVDYAAKMTIVLTYFKCEDDWLDERKISKQAYKRLLRKAYQEIKEEYPDKLAHIETCLHCINDYESQGITNLDEISKYFGEVMGEICAYKDDEWHDELYEFGFYLGKFIYFIDAYEDIEQDLKKGTYNPFKELYQTDQFEDKCKDILELMISEATMAFERLPIIENAAIIRNILYGGVWNKYELVRQKRLEGRK</sequence>
<evidence type="ECO:0000313" key="1">
    <source>
        <dbReference type="EMBL" id="RGD86359.1"/>
    </source>
</evidence>
<dbReference type="EMBL" id="QUSL01000006">
    <property type="protein sequence ID" value="RGD86359.1"/>
    <property type="molecule type" value="Genomic_DNA"/>
</dbReference>
<organism evidence="1 2">
    <name type="scientific">Thomasclavelia ramosa</name>
    <dbReference type="NCBI Taxonomy" id="1547"/>
    <lineage>
        <taxon>Bacteria</taxon>
        <taxon>Bacillati</taxon>
        <taxon>Bacillota</taxon>
        <taxon>Erysipelotrichia</taxon>
        <taxon>Erysipelotrichales</taxon>
        <taxon>Coprobacillaceae</taxon>
        <taxon>Thomasclavelia</taxon>
    </lineage>
</organism>
<gene>
    <name evidence="1" type="ORF">DXB93_05730</name>
</gene>
<dbReference type="RefSeq" id="WP_117580942.1">
    <property type="nucleotide sequence ID" value="NZ_QUSL01000006.1"/>
</dbReference>
<accession>A0A3E3EEY8</accession>
<name>A0A3E3EEY8_9FIRM</name>
<reference evidence="1 2" key="1">
    <citation type="submission" date="2018-08" db="EMBL/GenBank/DDBJ databases">
        <title>A genome reference for cultivated species of the human gut microbiota.</title>
        <authorList>
            <person name="Zou Y."/>
            <person name="Xue W."/>
            <person name="Luo G."/>
        </authorList>
    </citation>
    <scope>NUCLEOTIDE SEQUENCE [LARGE SCALE GENOMIC DNA]</scope>
    <source>
        <strain evidence="1 2">OM06-4</strain>
    </source>
</reference>
<dbReference type="AlphaFoldDB" id="A0A3E3EEY8"/>
<dbReference type="Pfam" id="PF18937">
    <property type="entry name" value="DUF5685"/>
    <property type="match status" value="1"/>
</dbReference>
<dbReference type="InterPro" id="IPR043740">
    <property type="entry name" value="DUF5685"/>
</dbReference>
<comment type="caution">
    <text evidence="1">The sequence shown here is derived from an EMBL/GenBank/DDBJ whole genome shotgun (WGS) entry which is preliminary data.</text>
</comment>